<comment type="subcellular location">
    <subcellularLocation>
        <location evidence="1">Cell membrane</location>
        <topology evidence="1">Multi-pass membrane protein</topology>
    </subcellularLocation>
</comment>
<evidence type="ECO:0000256" key="3">
    <source>
        <dbReference type="ARBA" id="ARBA00022692"/>
    </source>
</evidence>
<gene>
    <name evidence="7" type="ORF">ACFSUO_14120</name>
</gene>
<evidence type="ECO:0000313" key="7">
    <source>
        <dbReference type="EMBL" id="MFD2762091.1"/>
    </source>
</evidence>
<reference evidence="8" key="1">
    <citation type="journal article" date="2019" name="Int. J. Syst. Evol. Microbiol.">
        <title>The Global Catalogue of Microorganisms (GCM) 10K type strain sequencing project: providing services to taxonomists for standard genome sequencing and annotation.</title>
        <authorList>
            <consortium name="The Broad Institute Genomics Platform"/>
            <consortium name="The Broad Institute Genome Sequencing Center for Infectious Disease"/>
            <person name="Wu L."/>
            <person name="Ma J."/>
        </authorList>
    </citation>
    <scope>NUCLEOTIDE SEQUENCE [LARGE SCALE GENOMIC DNA]</scope>
    <source>
        <strain evidence="8">TISTR 1535</strain>
    </source>
</reference>
<dbReference type="Pfam" id="PF03606">
    <property type="entry name" value="DcuC"/>
    <property type="match status" value="1"/>
</dbReference>
<feature type="transmembrane region" description="Helical" evidence="6">
    <location>
        <begin position="144"/>
        <end position="170"/>
    </location>
</feature>
<evidence type="ECO:0000256" key="4">
    <source>
        <dbReference type="ARBA" id="ARBA00022989"/>
    </source>
</evidence>
<keyword evidence="3 6" id="KW-0812">Transmembrane</keyword>
<protein>
    <submittedName>
        <fullName evidence="7">YfcC family protein</fullName>
    </submittedName>
</protein>
<evidence type="ECO:0000256" key="5">
    <source>
        <dbReference type="ARBA" id="ARBA00023136"/>
    </source>
</evidence>
<evidence type="ECO:0000256" key="2">
    <source>
        <dbReference type="ARBA" id="ARBA00022475"/>
    </source>
</evidence>
<dbReference type="PANTHER" id="PTHR43652">
    <property type="entry name" value="BASIC AMINO ACID ANTIPORTER YFCC-RELATED"/>
    <property type="match status" value="1"/>
</dbReference>
<dbReference type="EMBL" id="JBHUNA010000038">
    <property type="protein sequence ID" value="MFD2762091.1"/>
    <property type="molecule type" value="Genomic_DNA"/>
</dbReference>
<evidence type="ECO:0000256" key="6">
    <source>
        <dbReference type="SAM" id="Phobius"/>
    </source>
</evidence>
<feature type="transmembrane region" description="Helical" evidence="6">
    <location>
        <begin position="118"/>
        <end position="138"/>
    </location>
</feature>
<feature type="transmembrane region" description="Helical" evidence="6">
    <location>
        <begin position="318"/>
        <end position="337"/>
    </location>
</feature>
<feature type="transmembrane region" description="Helical" evidence="6">
    <location>
        <begin position="12"/>
        <end position="33"/>
    </location>
</feature>
<feature type="transmembrane region" description="Helical" evidence="6">
    <location>
        <begin position="257"/>
        <end position="275"/>
    </location>
</feature>
<dbReference type="InterPro" id="IPR018385">
    <property type="entry name" value="C4_dicarb_anaerob_car-like"/>
</dbReference>
<keyword evidence="2" id="KW-1003">Cell membrane</keyword>
<evidence type="ECO:0000256" key="1">
    <source>
        <dbReference type="ARBA" id="ARBA00004651"/>
    </source>
</evidence>
<comment type="caution">
    <text evidence="7">The sequence shown here is derived from an EMBL/GenBank/DDBJ whole genome shotgun (WGS) entry which is preliminary data.</text>
</comment>
<feature type="transmembrane region" description="Helical" evidence="6">
    <location>
        <begin position="440"/>
        <end position="465"/>
    </location>
</feature>
<name>A0ABW5V7W4_9BACI</name>
<feature type="transmembrane region" description="Helical" evidence="6">
    <location>
        <begin position="203"/>
        <end position="221"/>
    </location>
</feature>
<dbReference type="PANTHER" id="PTHR43652:SF2">
    <property type="entry name" value="BASIC AMINO ACID ANTIPORTER YFCC-RELATED"/>
    <property type="match status" value="1"/>
</dbReference>
<feature type="transmembrane region" description="Helical" evidence="6">
    <location>
        <begin position="281"/>
        <end position="298"/>
    </location>
</feature>
<keyword evidence="8" id="KW-1185">Reference proteome</keyword>
<keyword evidence="4 6" id="KW-1133">Transmembrane helix</keyword>
<organism evidence="7 8">
    <name type="scientific">Lentibacillus juripiscarius</name>
    <dbReference type="NCBI Taxonomy" id="257446"/>
    <lineage>
        <taxon>Bacteria</taxon>
        <taxon>Bacillati</taxon>
        <taxon>Bacillota</taxon>
        <taxon>Bacilli</taxon>
        <taxon>Bacillales</taxon>
        <taxon>Bacillaceae</taxon>
        <taxon>Lentibacillus</taxon>
    </lineage>
</organism>
<accession>A0ABW5V7W4</accession>
<dbReference type="InterPro" id="IPR051679">
    <property type="entry name" value="DASS-Related_Transporters"/>
</dbReference>
<evidence type="ECO:0000313" key="8">
    <source>
        <dbReference type="Proteomes" id="UP001597502"/>
    </source>
</evidence>
<feature type="transmembrane region" description="Helical" evidence="6">
    <location>
        <begin position="343"/>
        <end position="365"/>
    </location>
</feature>
<dbReference type="Proteomes" id="UP001597502">
    <property type="component" value="Unassembled WGS sequence"/>
</dbReference>
<feature type="transmembrane region" description="Helical" evidence="6">
    <location>
        <begin position="177"/>
        <end position="197"/>
    </location>
</feature>
<feature type="transmembrane region" description="Helical" evidence="6">
    <location>
        <begin position="79"/>
        <end position="98"/>
    </location>
</feature>
<feature type="transmembrane region" description="Helical" evidence="6">
    <location>
        <begin position="415"/>
        <end position="434"/>
    </location>
</feature>
<keyword evidence="5 6" id="KW-0472">Membrane</keyword>
<proteinExistence type="predicted"/>
<sequence length="466" mass="50315">MEKIKRKRLFTAPHPFVILFTLMVLIAVSTYFIPGGEYDRTTNDDGQTVVVDGSYHPVEAIPAGFMEIFQAVHQGMVDAAAIIFFIFIVGGSFGIFKATNTIEAALGSISSKVMGKEIYLIPVVMLFFGVSGASFAMFEEALPFILIMIPIAMKLGFDSIVGTASVLVGVSAGFTTAFANPFTIGVAQGIAGLPLFSGMGPRIVFGIVFIVVSIVYVMLYARKIKADPSKSVVYKEDQMRNLDTDGINQQTLTKRHWATLAVLVMTLVVLGYGIIQHGWYMTEIAALFLVMGVVIGVVNRMRVNEIAEKFVKGCEELVVGALVVGFAYGALVILQNASVIDTILYGITDFVSGMPAQFAAIGMYATQSLLNFIVTSGSGQAALSMPIMTPLADLLGVSRQTAVLAYQMGDGISNIIAPTSGLLLAGLAMARISWVKWFKWIWPLIVIQYAIGAIFVTIAHMFLWVS</sequence>
<dbReference type="RefSeq" id="WP_382395253.1">
    <property type="nucleotide sequence ID" value="NZ_JBHUNA010000038.1"/>
</dbReference>